<keyword evidence="1 3" id="KW-0456">Lyase</keyword>
<evidence type="ECO:0000313" key="7">
    <source>
        <dbReference type="Proteomes" id="UP000469430"/>
    </source>
</evidence>
<evidence type="ECO:0000313" key="6">
    <source>
        <dbReference type="EMBL" id="MXO98872.1"/>
    </source>
</evidence>
<dbReference type="EMBL" id="WTYJ01000001">
    <property type="protein sequence ID" value="MXO98872.1"/>
    <property type="molecule type" value="Genomic_DNA"/>
</dbReference>
<dbReference type="GO" id="GO:0000270">
    <property type="term" value="P:peptidoglycan metabolic process"/>
    <property type="evidence" value="ECO:0007669"/>
    <property type="project" value="UniProtKB-UniRule"/>
</dbReference>
<dbReference type="EC" id="4.2.2.-" evidence="3"/>
<dbReference type="PANTHER" id="PTHR34183">
    <property type="entry name" value="ENDOLYTIC PEPTIDOGLYCAN TRANSGLYCOSYLASE RLPA"/>
    <property type="match status" value="1"/>
</dbReference>
<dbReference type="InterPro" id="IPR034718">
    <property type="entry name" value="RlpA"/>
</dbReference>
<name>A0A6I4TSK4_9SPHN</name>
<dbReference type="Pfam" id="PF03330">
    <property type="entry name" value="DPBB_1"/>
    <property type="match status" value="1"/>
</dbReference>
<dbReference type="InterPro" id="IPR009009">
    <property type="entry name" value="RlpA-like_DPBB"/>
</dbReference>
<organism evidence="6 7">
    <name type="scientific">Croceibacterium xixiisoli</name>
    <dbReference type="NCBI Taxonomy" id="1476466"/>
    <lineage>
        <taxon>Bacteria</taxon>
        <taxon>Pseudomonadati</taxon>
        <taxon>Pseudomonadota</taxon>
        <taxon>Alphaproteobacteria</taxon>
        <taxon>Sphingomonadales</taxon>
        <taxon>Erythrobacteraceae</taxon>
        <taxon>Croceibacterium</taxon>
    </lineage>
</organism>
<comment type="similarity">
    <text evidence="3 4">Belongs to the RlpA family.</text>
</comment>
<keyword evidence="7" id="KW-1185">Reference proteome</keyword>
<dbReference type="HAMAP" id="MF_02071">
    <property type="entry name" value="RlpA"/>
    <property type="match status" value="1"/>
</dbReference>
<evidence type="ECO:0000259" key="5">
    <source>
        <dbReference type="Pfam" id="PF03330"/>
    </source>
</evidence>
<keyword evidence="3" id="KW-0732">Signal</keyword>
<accession>A0A6I4TSK4</accession>
<keyword evidence="2 3" id="KW-0961">Cell wall biogenesis/degradation</keyword>
<evidence type="ECO:0000256" key="1">
    <source>
        <dbReference type="ARBA" id="ARBA00023239"/>
    </source>
</evidence>
<comment type="function">
    <text evidence="3">Lytic transglycosylase with a strong preference for naked glycan strands that lack stem peptides.</text>
</comment>
<feature type="domain" description="RlpA-like protein double-psi beta-barrel" evidence="5">
    <location>
        <begin position="85"/>
        <end position="171"/>
    </location>
</feature>
<reference evidence="6 7" key="1">
    <citation type="submission" date="2019-12" db="EMBL/GenBank/DDBJ databases">
        <title>Genomic-based taxomic classification of the family Erythrobacteraceae.</title>
        <authorList>
            <person name="Xu L."/>
        </authorList>
    </citation>
    <scope>NUCLEOTIDE SEQUENCE [LARGE SCALE GENOMIC DNA]</scope>
    <source>
        <strain evidence="6 7">S36</strain>
    </source>
</reference>
<comment type="caution">
    <text evidence="6">The sequence shown here is derived from an EMBL/GenBank/DDBJ whole genome shotgun (WGS) entry which is preliminary data.</text>
</comment>
<dbReference type="GO" id="GO:0071555">
    <property type="term" value="P:cell wall organization"/>
    <property type="evidence" value="ECO:0007669"/>
    <property type="project" value="UniProtKB-KW"/>
</dbReference>
<gene>
    <name evidence="3" type="primary">rlpA</name>
    <name evidence="6" type="ORF">GRI97_07720</name>
</gene>
<dbReference type="Proteomes" id="UP000469430">
    <property type="component" value="Unassembled WGS sequence"/>
</dbReference>
<evidence type="ECO:0000256" key="2">
    <source>
        <dbReference type="ARBA" id="ARBA00023316"/>
    </source>
</evidence>
<dbReference type="GO" id="GO:0008932">
    <property type="term" value="F:lytic endotransglycosylase activity"/>
    <property type="evidence" value="ECO:0007669"/>
    <property type="project" value="UniProtKB-UniRule"/>
</dbReference>
<dbReference type="NCBIfam" id="TIGR00413">
    <property type="entry name" value="rlpA"/>
    <property type="match status" value="1"/>
</dbReference>
<dbReference type="PANTHER" id="PTHR34183:SF8">
    <property type="entry name" value="ENDOLYTIC PEPTIDOGLYCAN TRANSGLYCOSYLASE RLPA-RELATED"/>
    <property type="match status" value="1"/>
</dbReference>
<dbReference type="AlphaFoldDB" id="A0A6I4TSK4"/>
<evidence type="ECO:0000256" key="3">
    <source>
        <dbReference type="HAMAP-Rule" id="MF_02071"/>
    </source>
</evidence>
<dbReference type="RefSeq" id="WP_161390468.1">
    <property type="nucleotide sequence ID" value="NZ_JBHSCP010000001.1"/>
</dbReference>
<dbReference type="InterPro" id="IPR036908">
    <property type="entry name" value="RlpA-like_sf"/>
</dbReference>
<protein>
    <recommendedName>
        <fullName evidence="3">Endolytic peptidoglycan transglycosylase RlpA</fullName>
        <ecNumber evidence="3">4.2.2.-</ecNumber>
    </recommendedName>
</protein>
<dbReference type="SUPFAM" id="SSF50685">
    <property type="entry name" value="Barwin-like endoglucanases"/>
    <property type="match status" value="1"/>
</dbReference>
<dbReference type="CDD" id="cd22268">
    <property type="entry name" value="DPBB_RlpA-like"/>
    <property type="match status" value="1"/>
</dbReference>
<proteinExistence type="inferred from homology"/>
<dbReference type="OrthoDB" id="9779128at2"/>
<feature type="chain" id="PRO_5026396461" description="Endolytic peptidoglycan transglycosylase RlpA" evidence="3">
    <location>
        <begin position="25"/>
        <end position="177"/>
    </location>
</feature>
<dbReference type="InterPro" id="IPR012997">
    <property type="entry name" value="RplA"/>
</dbReference>
<feature type="signal peptide" evidence="3">
    <location>
        <begin position="1"/>
        <end position="24"/>
    </location>
</feature>
<dbReference type="Gene3D" id="2.40.40.10">
    <property type="entry name" value="RlpA-like domain"/>
    <property type="match status" value="1"/>
</dbReference>
<sequence length="177" mass="18018" precursor="true">MKRSVTIAALALFALGGSLSAASADDRTDSAPAASQPAVDDLPHFLPSANDAAAANLAPQIDEAAALTPAADFEIAEEAEEIGGGMASFYGRELAGRPTASGERFDPSGLTAAHRTLPFGSKVRVTNARNGRSVVVRINDRGPFHGNRLIDLSHGAAESIGLVSAGSGRVELALLGS</sequence>
<evidence type="ECO:0000256" key="4">
    <source>
        <dbReference type="RuleBase" id="RU003495"/>
    </source>
</evidence>